<evidence type="ECO:0000313" key="4">
    <source>
        <dbReference type="EMBL" id="TWU46300.1"/>
    </source>
</evidence>
<dbReference type="RefSeq" id="WP_146462083.1">
    <property type="nucleotide sequence ID" value="NZ_SJPW01000008.1"/>
</dbReference>
<feature type="region of interest" description="Disordered" evidence="1">
    <location>
        <begin position="1"/>
        <end position="51"/>
    </location>
</feature>
<dbReference type="AlphaFoldDB" id="A0A5C6EC43"/>
<sequence>MAKSDDRNENIASAQNPSAPKKTVTSATPRRERPATHQPSQPNPNRKKRVKYRSPAARAVIALLQIIGIGYAAILVVLVLMEDRLVYPGAYMKDDGKPVAEASSPVETVTYNSPGDIQLSGRLLERPGSRYTILFFHGNESKAKWLDGWLIELSQQCDATVMAAEYRGFEDDNTPNERGVIEDCVAASDYLCKRYDLKQTDLVLYGRSLGGGCAVAVASRNGAKALILESTFDRMFEVAALRYPFVPVRFLMRNRYDSVAKLTVYKGPLIQVHSTDDQVIPFVRGKTLYDSARSDPKHFVEVSGVNHIESMPISVIEEIAAKLNEFTVE</sequence>
<dbReference type="Pfam" id="PF07859">
    <property type="entry name" value="Abhydrolase_3"/>
    <property type="match status" value="1"/>
</dbReference>
<feature type="transmembrane region" description="Helical" evidence="2">
    <location>
        <begin position="56"/>
        <end position="81"/>
    </location>
</feature>
<dbReference type="PANTHER" id="PTHR12277">
    <property type="entry name" value="ALPHA/BETA HYDROLASE DOMAIN-CONTAINING PROTEIN"/>
    <property type="match status" value="1"/>
</dbReference>
<dbReference type="GO" id="GO:0016787">
    <property type="term" value="F:hydrolase activity"/>
    <property type="evidence" value="ECO:0007669"/>
    <property type="project" value="UniProtKB-KW"/>
</dbReference>
<dbReference type="Proteomes" id="UP000318288">
    <property type="component" value="Unassembled WGS sequence"/>
</dbReference>
<evidence type="ECO:0000259" key="3">
    <source>
        <dbReference type="Pfam" id="PF07859"/>
    </source>
</evidence>
<keyword evidence="2" id="KW-0472">Membrane</keyword>
<protein>
    <submittedName>
        <fullName evidence="4">Alpha/beta hydrolase family protein</fullName>
    </submittedName>
</protein>
<keyword evidence="4" id="KW-0378">Hydrolase</keyword>
<dbReference type="InterPro" id="IPR029058">
    <property type="entry name" value="AB_hydrolase_fold"/>
</dbReference>
<name>A0A5C6EC43_9BACT</name>
<accession>A0A5C6EC43</accession>
<organism evidence="4 5">
    <name type="scientific">Rubripirellula tenax</name>
    <dbReference type="NCBI Taxonomy" id="2528015"/>
    <lineage>
        <taxon>Bacteria</taxon>
        <taxon>Pseudomonadati</taxon>
        <taxon>Planctomycetota</taxon>
        <taxon>Planctomycetia</taxon>
        <taxon>Pirellulales</taxon>
        <taxon>Pirellulaceae</taxon>
        <taxon>Rubripirellula</taxon>
    </lineage>
</organism>
<dbReference type="Gene3D" id="3.40.50.1820">
    <property type="entry name" value="alpha/beta hydrolase"/>
    <property type="match status" value="1"/>
</dbReference>
<keyword evidence="2" id="KW-1133">Transmembrane helix</keyword>
<proteinExistence type="predicted"/>
<evidence type="ECO:0000313" key="5">
    <source>
        <dbReference type="Proteomes" id="UP000318288"/>
    </source>
</evidence>
<gene>
    <name evidence="4" type="ORF">Poly51_56960</name>
</gene>
<dbReference type="SUPFAM" id="SSF53474">
    <property type="entry name" value="alpha/beta-Hydrolases"/>
    <property type="match status" value="1"/>
</dbReference>
<dbReference type="OrthoDB" id="9777090at2"/>
<evidence type="ECO:0000256" key="1">
    <source>
        <dbReference type="SAM" id="MobiDB-lite"/>
    </source>
</evidence>
<feature type="domain" description="Alpha/beta hydrolase fold-3" evidence="3">
    <location>
        <begin position="141"/>
        <end position="248"/>
    </location>
</feature>
<keyword evidence="2" id="KW-0812">Transmembrane</keyword>
<dbReference type="PANTHER" id="PTHR12277:SF79">
    <property type="entry name" value="XAA-PRO DIPEPTIDYL-PEPTIDASE-RELATED"/>
    <property type="match status" value="1"/>
</dbReference>
<feature type="compositionally biased region" description="Polar residues" evidence="1">
    <location>
        <begin position="10"/>
        <end position="28"/>
    </location>
</feature>
<dbReference type="InterPro" id="IPR013094">
    <property type="entry name" value="AB_hydrolase_3"/>
</dbReference>
<evidence type="ECO:0000256" key="2">
    <source>
        <dbReference type="SAM" id="Phobius"/>
    </source>
</evidence>
<comment type="caution">
    <text evidence="4">The sequence shown here is derived from an EMBL/GenBank/DDBJ whole genome shotgun (WGS) entry which is preliminary data.</text>
</comment>
<dbReference type="EMBL" id="SJPW01000008">
    <property type="protein sequence ID" value="TWU46300.1"/>
    <property type="molecule type" value="Genomic_DNA"/>
</dbReference>
<reference evidence="4 5" key="1">
    <citation type="submission" date="2019-02" db="EMBL/GenBank/DDBJ databases">
        <title>Deep-cultivation of Planctomycetes and their phenomic and genomic characterization uncovers novel biology.</title>
        <authorList>
            <person name="Wiegand S."/>
            <person name="Jogler M."/>
            <person name="Boedeker C."/>
            <person name="Pinto D."/>
            <person name="Vollmers J."/>
            <person name="Rivas-Marin E."/>
            <person name="Kohn T."/>
            <person name="Peeters S.H."/>
            <person name="Heuer A."/>
            <person name="Rast P."/>
            <person name="Oberbeckmann S."/>
            <person name="Bunk B."/>
            <person name="Jeske O."/>
            <person name="Meyerdierks A."/>
            <person name="Storesund J.E."/>
            <person name="Kallscheuer N."/>
            <person name="Luecker S."/>
            <person name="Lage O.M."/>
            <person name="Pohl T."/>
            <person name="Merkel B.J."/>
            <person name="Hornburger P."/>
            <person name="Mueller R.-W."/>
            <person name="Bruemmer F."/>
            <person name="Labrenz M."/>
            <person name="Spormann A.M."/>
            <person name="Op Den Camp H."/>
            <person name="Overmann J."/>
            <person name="Amann R."/>
            <person name="Jetten M.S.M."/>
            <person name="Mascher T."/>
            <person name="Medema M.H."/>
            <person name="Devos D.P."/>
            <person name="Kaster A.-K."/>
            <person name="Ovreas L."/>
            <person name="Rohde M."/>
            <person name="Galperin M.Y."/>
            <person name="Jogler C."/>
        </authorList>
    </citation>
    <scope>NUCLEOTIDE SEQUENCE [LARGE SCALE GENOMIC DNA]</scope>
    <source>
        <strain evidence="4 5">Poly51</strain>
    </source>
</reference>
<keyword evidence="5" id="KW-1185">Reference proteome</keyword>